<keyword evidence="1" id="KW-0812">Transmembrane</keyword>
<gene>
    <name evidence="2" type="ORF">NC799_15520</name>
</gene>
<name>A0A9X4AFR5_9BACI</name>
<keyword evidence="1" id="KW-1133">Transmembrane helix</keyword>
<reference evidence="2" key="1">
    <citation type="submission" date="2022-06" db="EMBL/GenBank/DDBJ databases">
        <title>Aquibacillus sp. a new bacterium isolated from soil saline samples.</title>
        <authorList>
            <person name="Galisteo C."/>
            <person name="De La Haba R."/>
            <person name="Sanchez-Porro C."/>
            <person name="Ventosa A."/>
        </authorList>
    </citation>
    <scope>NUCLEOTIDE SEQUENCE</scope>
    <source>
        <strain evidence="2">3ASR75-54</strain>
    </source>
</reference>
<feature type="transmembrane region" description="Helical" evidence="1">
    <location>
        <begin position="14"/>
        <end position="35"/>
    </location>
</feature>
<dbReference type="AlphaFoldDB" id="A0A9X4AFR5"/>
<keyword evidence="3" id="KW-1185">Reference proteome</keyword>
<accession>A0A9X4AFR5</accession>
<dbReference type="Proteomes" id="UP001145069">
    <property type="component" value="Unassembled WGS sequence"/>
</dbReference>
<organism evidence="2 3">
    <name type="scientific">Aquibacillus salsiterrae</name>
    <dbReference type="NCBI Taxonomy" id="2950439"/>
    <lineage>
        <taxon>Bacteria</taxon>
        <taxon>Bacillati</taxon>
        <taxon>Bacillota</taxon>
        <taxon>Bacilli</taxon>
        <taxon>Bacillales</taxon>
        <taxon>Bacillaceae</taxon>
        <taxon>Aquibacillus</taxon>
    </lineage>
</organism>
<keyword evidence="1" id="KW-0472">Membrane</keyword>
<dbReference type="EMBL" id="JAMQKC010000023">
    <property type="protein sequence ID" value="MDC3418297.1"/>
    <property type="molecule type" value="Genomic_DNA"/>
</dbReference>
<proteinExistence type="predicted"/>
<evidence type="ECO:0000313" key="2">
    <source>
        <dbReference type="EMBL" id="MDC3418297.1"/>
    </source>
</evidence>
<protein>
    <submittedName>
        <fullName evidence="2">Uncharacterized protein</fullName>
    </submittedName>
</protein>
<evidence type="ECO:0000313" key="3">
    <source>
        <dbReference type="Proteomes" id="UP001145069"/>
    </source>
</evidence>
<evidence type="ECO:0000256" key="1">
    <source>
        <dbReference type="SAM" id="Phobius"/>
    </source>
</evidence>
<sequence>MMDFLYFPDDKSEYIPAVISLSLFVIGSIVTMYLFQRSSKKEAEQTEAKYNKTNTNFKPPR</sequence>
<dbReference type="RefSeq" id="WP_272447358.1">
    <property type="nucleotide sequence ID" value="NZ_JAMQKC010000023.1"/>
</dbReference>
<comment type="caution">
    <text evidence="2">The sequence shown here is derived from an EMBL/GenBank/DDBJ whole genome shotgun (WGS) entry which is preliminary data.</text>
</comment>